<evidence type="ECO:0000313" key="4">
    <source>
        <dbReference type="Proteomes" id="UP001148614"/>
    </source>
</evidence>
<dbReference type="PANTHER" id="PTHR10622">
    <property type="entry name" value="HET DOMAIN-CONTAINING PROTEIN"/>
    <property type="match status" value="1"/>
</dbReference>
<evidence type="ECO:0000259" key="2">
    <source>
        <dbReference type="Pfam" id="PF26640"/>
    </source>
</evidence>
<feature type="domain" description="Heterokaryon incompatibility" evidence="1">
    <location>
        <begin position="22"/>
        <end position="151"/>
    </location>
</feature>
<evidence type="ECO:0000259" key="1">
    <source>
        <dbReference type="Pfam" id="PF06985"/>
    </source>
</evidence>
<dbReference type="AlphaFoldDB" id="A0A9W8TKA1"/>
<gene>
    <name evidence="3" type="ORF">NPX13_g7561</name>
</gene>
<proteinExistence type="predicted"/>
<protein>
    <recommendedName>
        <fullName evidence="5">Heterokaryon incompatibility domain-containing protein</fullName>
    </recommendedName>
</protein>
<dbReference type="Proteomes" id="UP001148614">
    <property type="component" value="Unassembled WGS sequence"/>
</dbReference>
<dbReference type="Pfam" id="PF06985">
    <property type="entry name" value="HET"/>
    <property type="match status" value="1"/>
</dbReference>
<reference evidence="3" key="1">
    <citation type="submission" date="2022-07" db="EMBL/GenBank/DDBJ databases">
        <title>Genome Sequence of Xylaria arbuscula.</title>
        <authorList>
            <person name="Buettner E."/>
        </authorList>
    </citation>
    <scope>NUCLEOTIDE SEQUENCE</scope>
    <source>
        <strain evidence="3">VT107</strain>
    </source>
</reference>
<name>A0A9W8TKA1_9PEZI</name>
<keyword evidence="4" id="KW-1185">Reference proteome</keyword>
<sequence length="596" mass="67981">MYLINVHTLRLEEFPGEEGLGYAILSHRWEDGGEVTYQDMDSGRAENKPGFTKIKQCCEQAKRDGLRYAWIDNCCINKKSSAELSEAINSMYRWYEKAKVCYAFLSDVEFPSSSYDPDDPSSSDWLSSASPELLSSFRNSVWFTRGWTLQELLAPPRVNFYDRSWAFIGSKDYLRSVIAEVTNIKTYVLNGSKSVFDCSIAERMSWAAYRITTRVEDRAYSLLGLFNVNMPLLYGEGEKAFTRLQEEIIRHSNDQSIFAWTISTPYERKHYGLLAPSPEYFFDAMDIRPDTSKNVQSLYTVTNKGLSINFELAPWAADTYLAVLECVKLRPSTQAREMQYLGIFLRRLAHDDQYVRVSSGNCSIFFFNNLGCKELQLVRKVTVHVKQDHAFRDVFSIVAPRKLTPRFLLDTAWHRIYGYRLKISWANDSMGKFPYDFIEVPSDSCWDPETRTMRMREGGSGTVGFINLEGLDSDLRKIELAFDFNHAPVLFISGESGREPLAIESSDCLVNDEEIADISDSGSSCGHIEVSQSNWIIRGSRVDGFRATFSSSSRARGSMLRIQVCRDLFHDAMVWQLRIDGIVPPRPSATSPGTFM</sequence>
<dbReference type="PANTHER" id="PTHR10622:SF10">
    <property type="entry name" value="HET DOMAIN-CONTAINING PROTEIN"/>
    <property type="match status" value="1"/>
</dbReference>
<dbReference type="EMBL" id="JANPWZ010001506">
    <property type="protein sequence ID" value="KAJ3565285.1"/>
    <property type="molecule type" value="Genomic_DNA"/>
</dbReference>
<organism evidence="3 4">
    <name type="scientific">Xylaria arbuscula</name>
    <dbReference type="NCBI Taxonomy" id="114810"/>
    <lineage>
        <taxon>Eukaryota</taxon>
        <taxon>Fungi</taxon>
        <taxon>Dikarya</taxon>
        <taxon>Ascomycota</taxon>
        <taxon>Pezizomycotina</taxon>
        <taxon>Sordariomycetes</taxon>
        <taxon>Xylariomycetidae</taxon>
        <taxon>Xylariales</taxon>
        <taxon>Xylariaceae</taxon>
        <taxon>Xylaria</taxon>
    </lineage>
</organism>
<evidence type="ECO:0008006" key="5">
    <source>
        <dbReference type="Google" id="ProtNLM"/>
    </source>
</evidence>
<feature type="domain" description="DUF8212" evidence="2">
    <location>
        <begin position="239"/>
        <end position="262"/>
    </location>
</feature>
<dbReference type="Pfam" id="PF26640">
    <property type="entry name" value="DUF8212"/>
    <property type="match status" value="1"/>
</dbReference>
<dbReference type="InterPro" id="IPR058525">
    <property type="entry name" value="DUF8212"/>
</dbReference>
<accession>A0A9W8TKA1</accession>
<evidence type="ECO:0000313" key="3">
    <source>
        <dbReference type="EMBL" id="KAJ3565285.1"/>
    </source>
</evidence>
<comment type="caution">
    <text evidence="3">The sequence shown here is derived from an EMBL/GenBank/DDBJ whole genome shotgun (WGS) entry which is preliminary data.</text>
</comment>
<dbReference type="InterPro" id="IPR010730">
    <property type="entry name" value="HET"/>
</dbReference>
<dbReference type="VEuPathDB" id="FungiDB:F4678DRAFT_477091"/>